<feature type="domain" description="RUN" evidence="2">
    <location>
        <begin position="807"/>
        <end position="952"/>
    </location>
</feature>
<gene>
    <name evidence="3" type="ORF">Baya_7898</name>
</gene>
<reference evidence="3 4" key="1">
    <citation type="journal article" date="2019" name="Genome Biol. Evol.">
        <title>Whole-Genome Sequencing of the Giant Devil Catfish, Bagarius yarrelli.</title>
        <authorList>
            <person name="Jiang W."/>
            <person name="Lv Y."/>
            <person name="Cheng L."/>
            <person name="Yang K."/>
            <person name="Chao B."/>
            <person name="Wang X."/>
            <person name="Li Y."/>
            <person name="Pan X."/>
            <person name="You X."/>
            <person name="Zhang Y."/>
            <person name="Yang J."/>
            <person name="Li J."/>
            <person name="Zhang X."/>
            <person name="Liu S."/>
            <person name="Sun C."/>
            <person name="Yang J."/>
            <person name="Shi Q."/>
        </authorList>
    </citation>
    <scope>NUCLEOTIDE SEQUENCE [LARGE SCALE GENOMIC DNA]</scope>
    <source>
        <strain evidence="3">JWS20170419001</strain>
        <tissue evidence="3">Muscle</tissue>
    </source>
</reference>
<feature type="compositionally biased region" description="Basic and acidic residues" evidence="1">
    <location>
        <begin position="380"/>
        <end position="402"/>
    </location>
</feature>
<dbReference type="InterPro" id="IPR037213">
    <property type="entry name" value="Run_dom_sf"/>
</dbReference>
<evidence type="ECO:0000313" key="3">
    <source>
        <dbReference type="EMBL" id="TSM12497.1"/>
    </source>
</evidence>
<evidence type="ECO:0000313" key="4">
    <source>
        <dbReference type="Proteomes" id="UP000319801"/>
    </source>
</evidence>
<dbReference type="PANTHER" id="PTHR15591">
    <property type="entry name" value="RUN AND SH3 DOMAIN CONTAINING"/>
    <property type="match status" value="1"/>
</dbReference>
<feature type="region of interest" description="Disordered" evidence="1">
    <location>
        <begin position="737"/>
        <end position="756"/>
    </location>
</feature>
<protein>
    <submittedName>
        <fullName evidence="3">Iporin</fullName>
    </submittedName>
</protein>
<dbReference type="EMBL" id="VCAZ01000041">
    <property type="protein sequence ID" value="TSM12497.1"/>
    <property type="molecule type" value="Genomic_DNA"/>
</dbReference>
<dbReference type="SMART" id="SM00593">
    <property type="entry name" value="RUN"/>
    <property type="match status" value="1"/>
</dbReference>
<dbReference type="PANTHER" id="PTHR15591:SF14">
    <property type="entry name" value="AP-4 COMPLEX ACCESSORY SUBUNIT RUSC2"/>
    <property type="match status" value="1"/>
</dbReference>
<dbReference type="Pfam" id="PF02759">
    <property type="entry name" value="RUN"/>
    <property type="match status" value="1"/>
</dbReference>
<dbReference type="Gene3D" id="1.20.58.900">
    <property type="match status" value="1"/>
</dbReference>
<dbReference type="OrthoDB" id="9884296at2759"/>
<dbReference type="Proteomes" id="UP000319801">
    <property type="component" value="Unassembled WGS sequence"/>
</dbReference>
<dbReference type="InterPro" id="IPR047343">
    <property type="entry name" value="RUSC1_2"/>
</dbReference>
<keyword evidence="4" id="KW-1185">Reference proteome</keyword>
<organism evidence="3 4">
    <name type="scientific">Bagarius yarrelli</name>
    <name type="common">Goonch</name>
    <name type="synonym">Bagrus yarrelli</name>
    <dbReference type="NCBI Taxonomy" id="175774"/>
    <lineage>
        <taxon>Eukaryota</taxon>
        <taxon>Metazoa</taxon>
        <taxon>Chordata</taxon>
        <taxon>Craniata</taxon>
        <taxon>Vertebrata</taxon>
        <taxon>Euteleostomi</taxon>
        <taxon>Actinopterygii</taxon>
        <taxon>Neopterygii</taxon>
        <taxon>Teleostei</taxon>
        <taxon>Ostariophysi</taxon>
        <taxon>Siluriformes</taxon>
        <taxon>Sisoridae</taxon>
        <taxon>Sisorinae</taxon>
        <taxon>Bagarius</taxon>
    </lineage>
</organism>
<evidence type="ECO:0000256" key="1">
    <source>
        <dbReference type="SAM" id="MobiDB-lite"/>
    </source>
</evidence>
<evidence type="ECO:0000259" key="2">
    <source>
        <dbReference type="PROSITE" id="PS50826"/>
    </source>
</evidence>
<feature type="region of interest" description="Disordered" evidence="1">
    <location>
        <begin position="374"/>
        <end position="417"/>
    </location>
</feature>
<dbReference type="GO" id="GO:0031410">
    <property type="term" value="C:cytoplasmic vesicle"/>
    <property type="evidence" value="ECO:0007669"/>
    <property type="project" value="TreeGrafter"/>
</dbReference>
<dbReference type="PROSITE" id="PS50826">
    <property type="entry name" value="RUN"/>
    <property type="match status" value="1"/>
</dbReference>
<dbReference type="SUPFAM" id="SSF140741">
    <property type="entry name" value="RUN domain-like"/>
    <property type="match status" value="1"/>
</dbReference>
<sequence>MATSDSRSGDTMIVQHNPLICGQSVGYQIYTSGSKPSRPCTLSLTHTISLPEKENLSNEALNDDIQARTSKSSYNKREGILDLGSEKTRRYSPTSLHCHNLFVLGLKVNETEENCNIFANNLHKYCKDYPFCQYENSNRTKDQSLRYTKKSCCSQCIISTTTCNHNIKHVDHSGGVKDDQRNLPNYKDTPILMDCEEQDWANAISDCESINQHYADYFSDSSCNSSDGVLVNFSAIYNKANNAVPATPYDLDSPVKQAQAFDFNHQDDDIKLIPCWSSCESDPNCNIYQANVNGLSSQETSDLTPCQGHLTTYTNSYYKLVTCDLSSQSVASPAWSSLTSCPEDRSPRSMTPHTEYFFFRKPETEDRDGDIIQSNLQANEDTHLTRSKRTTDTSKKTNDRKTHHDKHKDHQLHSHEHISTTQVFQSWNKYPWYSLPEQEGLRRVLSCPGQINLSKHVLKPNKTSFAELACYKKSQSLVKNSKFPNNISPFQMEASLGQTKTLNISQNKKESGGSWSSKTAAIPTLEVSEPCTKIGINTKPQRPTSLAIQPFVLQPPSEKQTSNPGSLIDQYISHKHSASKSSDPPSDLTRSQLDICTSILEVASCSTTCSTCTPTSTEPHVWSHWNPPRPLIFLADPDSSTKTVASLPDKTPREYYTCLNRTRPTLSSCTTDQEKIDLKTFSSQQLHEQHGPYQNCLAADPRITRTPFIPPDAGQNNSYIQKTQKLPFFLKKEQQTHDDSSSLADRPPEEFCSSPDPSTIFHPIDLLQRKDLLKSLSVAVDLITAHFSSCTDPDEKFRLGNSSVCPRIGQLVLDELCPAFQNILQDGLKPFKLDLIVGRRSNKPWSVVEASTQPGPSTRMLHSLVSVVKKCSKLTNHIMRLNAFFLGLLNLSALDLWFWHLHTCVEVIAEYYHPWALLALSQDPVYKSLFQELLLMLQPLSELPFDLHLLSESRLERRQVQNQLFIQPSSFFSGYTVLKTHTRQNSNRQLERSKLKEKREPSRSSNIHKILQGCGVGVSRQSTRQAEPESSVCLKKKSPGWWLSIDTDHVMDAERSVAYERDDVRRKEELSVRNFEEKMELRWARLFGSGNCSPVKVENSQQNIKQIQRIR</sequence>
<dbReference type="InterPro" id="IPR004012">
    <property type="entry name" value="Run_dom"/>
</dbReference>
<comment type="caution">
    <text evidence="3">The sequence shown here is derived from an EMBL/GenBank/DDBJ whole genome shotgun (WGS) entry which is preliminary data.</text>
</comment>
<name>A0A556U2M0_BAGYA</name>
<dbReference type="AlphaFoldDB" id="A0A556U2M0"/>
<accession>A0A556U2M0</accession>
<proteinExistence type="predicted"/>